<gene>
    <name evidence="12" type="primary">LOC109465622</name>
</gene>
<feature type="domain" description="EamA" evidence="10">
    <location>
        <begin position="205"/>
        <end position="285"/>
    </location>
</feature>
<keyword evidence="11" id="KW-1185">Reference proteome</keyword>
<feature type="transmembrane region" description="Helical" evidence="9">
    <location>
        <begin position="294"/>
        <end position="315"/>
    </location>
</feature>
<comment type="subcellular location">
    <subcellularLocation>
        <location evidence="1">Membrane</location>
        <topology evidence="1">Multi-pass membrane protein</topology>
    </subcellularLocation>
</comment>
<comment type="function">
    <text evidence="6">Putative solute transporter.</text>
</comment>
<dbReference type="Proteomes" id="UP000515135">
    <property type="component" value="Unplaced"/>
</dbReference>
<evidence type="ECO:0000256" key="1">
    <source>
        <dbReference type="ARBA" id="ARBA00004141"/>
    </source>
</evidence>
<evidence type="ECO:0000256" key="7">
    <source>
        <dbReference type="ARBA" id="ARBA00040744"/>
    </source>
</evidence>
<dbReference type="KEGG" id="bbel:109465622"/>
<reference evidence="12" key="1">
    <citation type="submission" date="2025-08" db="UniProtKB">
        <authorList>
            <consortium name="RefSeq"/>
        </authorList>
    </citation>
    <scope>IDENTIFICATION</scope>
    <source>
        <tissue evidence="12">Gonad</tissue>
    </source>
</reference>
<keyword evidence="3 9" id="KW-0812">Transmembrane</keyword>
<feature type="transmembrane region" description="Helical" evidence="9">
    <location>
        <begin position="270"/>
        <end position="288"/>
    </location>
</feature>
<evidence type="ECO:0000259" key="10">
    <source>
        <dbReference type="Pfam" id="PF00892"/>
    </source>
</evidence>
<feature type="domain" description="EamA" evidence="10">
    <location>
        <begin position="296"/>
        <end position="437"/>
    </location>
</feature>
<dbReference type="InterPro" id="IPR000620">
    <property type="entry name" value="EamA_dom"/>
</dbReference>
<dbReference type="Pfam" id="PF00892">
    <property type="entry name" value="EamA"/>
    <property type="match status" value="2"/>
</dbReference>
<dbReference type="RefSeq" id="XP_019618549.1">
    <property type="nucleotide sequence ID" value="XM_019762990.1"/>
</dbReference>
<accession>A0A6P4Y8D9</accession>
<feature type="transmembrane region" description="Helical" evidence="9">
    <location>
        <begin position="365"/>
        <end position="386"/>
    </location>
</feature>
<feature type="transmembrane region" description="Helical" evidence="9">
    <location>
        <begin position="419"/>
        <end position="439"/>
    </location>
</feature>
<feature type="transmembrane region" description="Helical" evidence="9">
    <location>
        <begin position="327"/>
        <end position="345"/>
    </location>
</feature>
<organism evidence="11 12">
    <name type="scientific">Branchiostoma belcheri</name>
    <name type="common">Amphioxus</name>
    <dbReference type="NCBI Taxonomy" id="7741"/>
    <lineage>
        <taxon>Eukaryota</taxon>
        <taxon>Metazoa</taxon>
        <taxon>Chordata</taxon>
        <taxon>Cephalochordata</taxon>
        <taxon>Leptocardii</taxon>
        <taxon>Amphioxiformes</taxon>
        <taxon>Branchiostomatidae</taxon>
        <taxon>Branchiostoma</taxon>
    </lineage>
</organism>
<feature type="transmembrane region" description="Helical" evidence="9">
    <location>
        <begin position="239"/>
        <end position="258"/>
    </location>
</feature>
<proteinExistence type="inferred from homology"/>
<evidence type="ECO:0000256" key="6">
    <source>
        <dbReference type="ARBA" id="ARBA00037727"/>
    </source>
</evidence>
<evidence type="ECO:0000313" key="11">
    <source>
        <dbReference type="Proteomes" id="UP000515135"/>
    </source>
</evidence>
<evidence type="ECO:0000256" key="5">
    <source>
        <dbReference type="ARBA" id="ARBA00023136"/>
    </source>
</evidence>
<evidence type="ECO:0000256" key="3">
    <source>
        <dbReference type="ARBA" id="ARBA00022692"/>
    </source>
</evidence>
<evidence type="ECO:0000313" key="12">
    <source>
        <dbReference type="RefSeq" id="XP_019618549.1"/>
    </source>
</evidence>
<dbReference type="InterPro" id="IPR037185">
    <property type="entry name" value="EmrE-like"/>
</dbReference>
<keyword evidence="4 9" id="KW-1133">Transmembrane helix</keyword>
<dbReference type="GeneID" id="109465622"/>
<comment type="similarity">
    <text evidence="2">Belongs to the SLC35F solute transporter family.</text>
</comment>
<feature type="transmembrane region" description="Helical" evidence="9">
    <location>
        <begin position="50"/>
        <end position="70"/>
    </location>
</feature>
<name>A0A6P4Y8D9_BRABE</name>
<sequence>MAIGLFSFSPGDPRRLVFGVLLLLLVDAIWVGSSELTKYIYQNAGFDKPYFSTYAKTSMFILYLGGFLFWRPWREQCCSHVRKSDNSSTHNGTVVVDADNNETSSDPDQDLSDDGRDSKLSEPLYVPIKLSDSERSSVASDLDKLESVETSPALLKKKGKVRFSNLLEVRHMSDTEAEAANLARMSYTASLRLEESHSRSANKLHPKQVAKIALLFCIPWFLGNLSYQEALDDTQAAVVNILSSTSGLFTLVLAALFPSSYGDKFTASKLVAVLLSIGGIVLVSMSHSSQQDQLQLGALWALCGAALYAVYLVMLKKKVDNEERLDIPMFFGFVGMFNMVLLWPGLLVLHHLKLESFVWPTPQQWMYLALNGLIGTVLSEFLWLWGCFLTSSLIATLSLSLTIPLTVIVDIFLKKVSFNWMFFMGIPPVFISFFAVTFLSHWDDWDPVMVAVKKVIHCFCHCRRRAHARTPEDLEQRESLIGIEDGAGNQEEMEDCS</sequence>
<evidence type="ECO:0000256" key="4">
    <source>
        <dbReference type="ARBA" id="ARBA00022989"/>
    </source>
</evidence>
<dbReference type="SUPFAM" id="SSF103481">
    <property type="entry name" value="Multidrug resistance efflux transporter EmrE"/>
    <property type="match status" value="1"/>
</dbReference>
<feature type="transmembrane region" description="Helical" evidence="9">
    <location>
        <begin position="393"/>
        <end position="413"/>
    </location>
</feature>
<dbReference type="AlphaFoldDB" id="A0A6P4Y8D9"/>
<dbReference type="PANTHER" id="PTHR23051:SF0">
    <property type="entry name" value="SOLUTE CARRIER FAMILY 35 MEMBER F5"/>
    <property type="match status" value="1"/>
</dbReference>
<dbReference type="PANTHER" id="PTHR23051">
    <property type="entry name" value="SOLUTE CARRIER FAMILY 35, MEMBER F5"/>
    <property type="match status" value="1"/>
</dbReference>
<feature type="region of interest" description="Disordered" evidence="8">
    <location>
        <begin position="82"/>
        <end position="120"/>
    </location>
</feature>
<evidence type="ECO:0000256" key="2">
    <source>
        <dbReference type="ARBA" id="ARBA00007863"/>
    </source>
</evidence>
<protein>
    <recommendedName>
        <fullName evidence="7">Solute carrier family 35 member F5</fullName>
    </recommendedName>
</protein>
<evidence type="ECO:0000256" key="8">
    <source>
        <dbReference type="SAM" id="MobiDB-lite"/>
    </source>
</evidence>
<evidence type="ECO:0000256" key="9">
    <source>
        <dbReference type="SAM" id="Phobius"/>
    </source>
</evidence>
<feature type="transmembrane region" description="Helical" evidence="9">
    <location>
        <begin position="209"/>
        <end position="227"/>
    </location>
</feature>
<dbReference type="OrthoDB" id="10041630at2759"/>
<dbReference type="GO" id="GO:0016020">
    <property type="term" value="C:membrane"/>
    <property type="evidence" value="ECO:0007669"/>
    <property type="project" value="UniProtKB-SubCell"/>
</dbReference>
<keyword evidence="5 9" id="KW-0472">Membrane</keyword>